<sequence length="120" mass="13186">MKMPKPSEEDKQFFRSLIPDVPGVEVKPMFGNLGAFVNGNMFAGLLGPKVGVRLLTEQARDELASSDGAGPFGPGEKPMREYLALPDRWRGTPDRATPWVERAIAEIAALPPKQPKSRKK</sequence>
<evidence type="ECO:0000313" key="2">
    <source>
        <dbReference type="EMBL" id="AII06975.1"/>
    </source>
</evidence>
<gene>
    <name evidence="2" type="ORF">EP51_20925</name>
</gene>
<dbReference type="Pfam" id="PF04993">
    <property type="entry name" value="TfoX_N"/>
    <property type="match status" value="1"/>
</dbReference>
<dbReference type="eggNOG" id="COG3070">
    <property type="taxonomic scope" value="Bacteria"/>
</dbReference>
<dbReference type="InterPro" id="IPR007076">
    <property type="entry name" value="TfoX_N"/>
</dbReference>
<dbReference type="Gene3D" id="3.30.1460.30">
    <property type="entry name" value="YgaC/TfoX-N like chaperone"/>
    <property type="match status" value="1"/>
</dbReference>
<reference evidence="2 3" key="1">
    <citation type="submission" date="2014-07" db="EMBL/GenBank/DDBJ databases">
        <title>Genome Sequence of Rhodococcus opacus Strain R7, a Biodegrader of Mono- and Polycyclic Aromatic Hydrocarbons.</title>
        <authorList>
            <person name="Di Gennaro P."/>
            <person name="Zampolli J."/>
            <person name="Presti I."/>
            <person name="Cappelletti M."/>
            <person name="D'Ursi P."/>
            <person name="Orro A."/>
            <person name="Mezzelani A."/>
            <person name="Milanesi L."/>
        </authorList>
    </citation>
    <scope>NUCLEOTIDE SEQUENCE [LARGE SCALE GENOMIC DNA]</scope>
    <source>
        <strain evidence="2 3">R7</strain>
    </source>
</reference>
<evidence type="ECO:0000313" key="3">
    <source>
        <dbReference type="Proteomes" id="UP000028488"/>
    </source>
</evidence>
<name>A0A076ELG4_RHOOP</name>
<evidence type="ECO:0000259" key="1">
    <source>
        <dbReference type="Pfam" id="PF04993"/>
    </source>
</evidence>
<dbReference type="SUPFAM" id="SSF159894">
    <property type="entry name" value="YgaC/TfoX-N like"/>
    <property type="match status" value="1"/>
</dbReference>
<accession>A0A076ELG4</accession>
<organism evidence="2 3">
    <name type="scientific">Rhodococcus opacus</name>
    <name type="common">Nocardia opaca</name>
    <dbReference type="NCBI Taxonomy" id="37919"/>
    <lineage>
        <taxon>Bacteria</taxon>
        <taxon>Bacillati</taxon>
        <taxon>Actinomycetota</taxon>
        <taxon>Actinomycetes</taxon>
        <taxon>Mycobacteriales</taxon>
        <taxon>Nocardiaceae</taxon>
        <taxon>Rhodococcus</taxon>
    </lineage>
</organism>
<dbReference type="AlphaFoldDB" id="A0A076ELG4"/>
<dbReference type="RefSeq" id="WP_037228104.1">
    <property type="nucleotide sequence ID" value="NZ_CP008947.1"/>
</dbReference>
<dbReference type="Proteomes" id="UP000028488">
    <property type="component" value="Chromosome"/>
</dbReference>
<proteinExistence type="predicted"/>
<protein>
    <recommendedName>
        <fullName evidence="1">TfoX N-terminal domain-containing protein</fullName>
    </recommendedName>
</protein>
<feature type="domain" description="TfoX N-terminal" evidence="1">
    <location>
        <begin position="20"/>
        <end position="106"/>
    </location>
</feature>
<dbReference type="EMBL" id="CP008947">
    <property type="protein sequence ID" value="AII06975.1"/>
    <property type="molecule type" value="Genomic_DNA"/>
</dbReference>